<dbReference type="Proteomes" id="UP000316142">
    <property type="component" value="Unassembled WGS sequence"/>
</dbReference>
<evidence type="ECO:0000313" key="2">
    <source>
        <dbReference type="EMBL" id="TPV26693.1"/>
    </source>
</evidence>
<dbReference type="EMBL" id="VHIZ01000042">
    <property type="protein sequence ID" value="TPV26693.1"/>
    <property type="molecule type" value="Genomic_DNA"/>
</dbReference>
<proteinExistence type="predicted"/>
<protein>
    <submittedName>
        <fullName evidence="2">Uncharacterized protein</fullName>
    </submittedName>
</protein>
<evidence type="ECO:0000313" key="3">
    <source>
        <dbReference type="Proteomes" id="UP000316142"/>
    </source>
</evidence>
<gene>
    <name evidence="2" type="ORF">FJW00_10805</name>
</gene>
<sequence>MKMHESPAPRNGRQGQQRRGSELIMQVHENRCIKRAGVAGLRERADGQNCKITKPYVFDAKFVHNYKDFL</sequence>
<comment type="caution">
    <text evidence="2">The sequence shown here is derived from an EMBL/GenBank/DDBJ whole genome shotgun (WGS) entry which is preliminary data.</text>
</comment>
<reference evidence="2 3" key="1">
    <citation type="submission" date="2019-06" db="EMBL/GenBank/DDBJ databases">
        <title>Taxogenomics and systematics of the genus Pantoea.</title>
        <authorList>
            <person name="Tambong J.T."/>
        </authorList>
    </citation>
    <scope>NUCLEOTIDE SEQUENCE [LARGE SCALE GENOMIC DNA]</scope>
    <source>
        <strain evidence="2 3">LMG 2558</strain>
    </source>
</reference>
<accession>A0ABY2ZCC2</accession>
<organism evidence="2 3">
    <name type="scientific">Pantoea anthophila</name>
    <dbReference type="NCBI Taxonomy" id="470931"/>
    <lineage>
        <taxon>Bacteria</taxon>
        <taxon>Pseudomonadati</taxon>
        <taxon>Pseudomonadota</taxon>
        <taxon>Gammaproteobacteria</taxon>
        <taxon>Enterobacterales</taxon>
        <taxon>Erwiniaceae</taxon>
        <taxon>Pantoea</taxon>
    </lineage>
</organism>
<name>A0ABY2ZCC2_9GAMM</name>
<feature type="region of interest" description="Disordered" evidence="1">
    <location>
        <begin position="1"/>
        <end position="21"/>
    </location>
</feature>
<keyword evidence="3" id="KW-1185">Reference proteome</keyword>
<evidence type="ECO:0000256" key="1">
    <source>
        <dbReference type="SAM" id="MobiDB-lite"/>
    </source>
</evidence>